<evidence type="ECO:0000256" key="2">
    <source>
        <dbReference type="SAM" id="SignalP"/>
    </source>
</evidence>
<evidence type="ECO:0000313" key="5">
    <source>
        <dbReference type="Proteomes" id="UP001595916"/>
    </source>
</evidence>
<protein>
    <submittedName>
        <fullName evidence="4">Glucosaminidase domain-containing protein</fullName>
    </submittedName>
</protein>
<dbReference type="EMBL" id="JBHSHL010000034">
    <property type="protein sequence ID" value="MFC4805159.1"/>
    <property type="molecule type" value="Genomic_DNA"/>
</dbReference>
<feature type="chain" id="PRO_5047500452" evidence="2">
    <location>
        <begin position="23"/>
        <end position="243"/>
    </location>
</feature>
<proteinExistence type="predicted"/>
<evidence type="ECO:0000256" key="1">
    <source>
        <dbReference type="ARBA" id="ARBA00022801"/>
    </source>
</evidence>
<dbReference type="Gene3D" id="1.10.530.10">
    <property type="match status" value="1"/>
</dbReference>
<feature type="domain" description="Mannosyl-glycoprotein endo-beta-N-acetylglucosamidase-like" evidence="3">
    <location>
        <begin position="116"/>
        <end position="243"/>
    </location>
</feature>
<keyword evidence="1" id="KW-0378">Hydrolase</keyword>
<evidence type="ECO:0000259" key="3">
    <source>
        <dbReference type="SMART" id="SM00047"/>
    </source>
</evidence>
<dbReference type="InterPro" id="IPR051056">
    <property type="entry name" value="Glycosyl_Hydrolase_73"/>
</dbReference>
<dbReference type="PANTHER" id="PTHR33308">
    <property type="entry name" value="PEPTIDOGLYCAN HYDROLASE FLGJ"/>
    <property type="match status" value="1"/>
</dbReference>
<gene>
    <name evidence="4" type="ORF">ACFO4R_08685</name>
</gene>
<dbReference type="Proteomes" id="UP001595916">
    <property type="component" value="Unassembled WGS sequence"/>
</dbReference>
<keyword evidence="5" id="KW-1185">Reference proteome</keyword>
<name>A0ABV9QLS2_9FIRM</name>
<organism evidence="4 5">
    <name type="scientific">Filifactor villosus</name>
    <dbReference type="NCBI Taxonomy" id="29374"/>
    <lineage>
        <taxon>Bacteria</taxon>
        <taxon>Bacillati</taxon>
        <taxon>Bacillota</taxon>
        <taxon>Clostridia</taxon>
        <taxon>Peptostreptococcales</taxon>
        <taxon>Filifactoraceae</taxon>
        <taxon>Filifactor</taxon>
    </lineage>
</organism>
<keyword evidence="2" id="KW-0732">Signal</keyword>
<dbReference type="InterPro" id="IPR002901">
    <property type="entry name" value="MGlyc_endo_b_GlcNAc-like_dom"/>
</dbReference>
<evidence type="ECO:0000313" key="4">
    <source>
        <dbReference type="EMBL" id="MFC4805159.1"/>
    </source>
</evidence>
<feature type="signal peptide" evidence="2">
    <location>
        <begin position="1"/>
        <end position="22"/>
    </location>
</feature>
<sequence>MKRAVGIFLLACFLMTGSVAYAEKSSSFVTSSGAEVDLFSKEFKEKNDKIKESYTVIDGKGTEIEDNASLFDLKEMSKEPVKVVSPFVPGGQWNNGSFLISTDLLIKKSDVSSETLDRFLYGTNLVGLGRAFKKAEEDHGVNALFLMGLAIHESNAGTSRIALTKNNLFGFQAYDASPFESAKSFMTREEGIDTVAKYLSKNYLTPGGKYFRGYSIEAVNIHYATDPNWARGIKIRISNFLKK</sequence>
<dbReference type="RefSeq" id="WP_379788701.1">
    <property type="nucleotide sequence ID" value="NZ_JBHSHL010000034.1"/>
</dbReference>
<comment type="caution">
    <text evidence="4">The sequence shown here is derived from an EMBL/GenBank/DDBJ whole genome shotgun (WGS) entry which is preliminary data.</text>
</comment>
<dbReference type="Pfam" id="PF01832">
    <property type="entry name" value="Glucosaminidase"/>
    <property type="match status" value="1"/>
</dbReference>
<accession>A0ABV9QLS2</accession>
<dbReference type="SMART" id="SM00047">
    <property type="entry name" value="LYZ2"/>
    <property type="match status" value="1"/>
</dbReference>
<reference evidence="5" key="1">
    <citation type="journal article" date="2019" name="Int. J. Syst. Evol. Microbiol.">
        <title>The Global Catalogue of Microorganisms (GCM) 10K type strain sequencing project: providing services to taxonomists for standard genome sequencing and annotation.</title>
        <authorList>
            <consortium name="The Broad Institute Genomics Platform"/>
            <consortium name="The Broad Institute Genome Sequencing Center for Infectious Disease"/>
            <person name="Wu L."/>
            <person name="Ma J."/>
        </authorList>
    </citation>
    <scope>NUCLEOTIDE SEQUENCE [LARGE SCALE GENOMIC DNA]</scope>
    <source>
        <strain evidence="5">CCUG 46385</strain>
    </source>
</reference>
<dbReference type="PANTHER" id="PTHR33308:SF9">
    <property type="entry name" value="PEPTIDOGLYCAN HYDROLASE FLGJ"/>
    <property type="match status" value="1"/>
</dbReference>